<sequence length="493" mass="47698">MALVSLGSLLLEVTAAMGVPTVADTDLAMALASAGSELLMAMPPSGEADASGHPMQTKGEKEIQRRLRPQAGISGAVLVSFDAVTAYVDALDSVLDTVSATALVLASSLLLAVTVVMGLATAPDMDLATELPSEVSELLMAMPPSGGTTNYNGGKKWLDHRDLANAAAEFRWRQMLTELRALLPKKPSPSKEGLHSLTNVSLPENIPSVLSHGPKYAVQPRRSRAELLGLVRRISRKLATILLGLISAASAGFIGAGYGLGGGHGGTLGSVGGAGAIGGGYGGVLGGGAGGGAGVTIAAVPVPTATPIVAARPVAADVPSHSTTSYGISTTTVTTLHGGAGGFGGAGGLGYGRAGYGIGGAGLGSGAGFGGATVPVIAVSRPTVTVAAAPAVAVARPVAVPTVAVARPVALPAIAVGGSGLGGGLGGGLGASYGGGYSGGLSGGFSAGLGRGIGAGYGGTHGGFGGLFGGLGGGYGGAIGKPAVSYSYASKWW</sequence>
<keyword evidence="1" id="KW-0472">Membrane</keyword>
<organism evidence="3 4">
    <name type="scientific">Rhipicephalus microplus</name>
    <name type="common">Cattle tick</name>
    <name type="synonym">Boophilus microplus</name>
    <dbReference type="NCBI Taxonomy" id="6941"/>
    <lineage>
        <taxon>Eukaryota</taxon>
        <taxon>Metazoa</taxon>
        <taxon>Ecdysozoa</taxon>
        <taxon>Arthropoda</taxon>
        <taxon>Chelicerata</taxon>
        <taxon>Arachnida</taxon>
        <taxon>Acari</taxon>
        <taxon>Parasitiformes</taxon>
        <taxon>Ixodida</taxon>
        <taxon>Ixodoidea</taxon>
        <taxon>Ixodidae</taxon>
        <taxon>Rhipicephalinae</taxon>
        <taxon>Rhipicephalus</taxon>
        <taxon>Boophilus</taxon>
    </lineage>
</organism>
<dbReference type="EMBL" id="JABSTU010000002">
    <property type="protein sequence ID" value="KAH8037369.1"/>
    <property type="molecule type" value="Genomic_DNA"/>
</dbReference>
<feature type="signal peptide" evidence="2">
    <location>
        <begin position="1"/>
        <end position="18"/>
    </location>
</feature>
<proteinExistence type="predicted"/>
<reference evidence="3" key="1">
    <citation type="journal article" date="2020" name="Cell">
        <title>Large-Scale Comparative Analyses of Tick Genomes Elucidate Their Genetic Diversity and Vector Capacities.</title>
        <authorList>
            <consortium name="Tick Genome and Microbiome Consortium (TIGMIC)"/>
            <person name="Jia N."/>
            <person name="Wang J."/>
            <person name="Shi W."/>
            <person name="Du L."/>
            <person name="Sun Y."/>
            <person name="Zhan W."/>
            <person name="Jiang J.F."/>
            <person name="Wang Q."/>
            <person name="Zhang B."/>
            <person name="Ji P."/>
            <person name="Bell-Sakyi L."/>
            <person name="Cui X.M."/>
            <person name="Yuan T.T."/>
            <person name="Jiang B.G."/>
            <person name="Yang W.F."/>
            <person name="Lam T.T."/>
            <person name="Chang Q.C."/>
            <person name="Ding S.J."/>
            <person name="Wang X.J."/>
            <person name="Zhu J.G."/>
            <person name="Ruan X.D."/>
            <person name="Zhao L."/>
            <person name="Wei J.T."/>
            <person name="Ye R.Z."/>
            <person name="Que T.C."/>
            <person name="Du C.H."/>
            <person name="Zhou Y.H."/>
            <person name="Cheng J.X."/>
            <person name="Dai P.F."/>
            <person name="Guo W.B."/>
            <person name="Han X.H."/>
            <person name="Huang E.J."/>
            <person name="Li L.F."/>
            <person name="Wei W."/>
            <person name="Gao Y.C."/>
            <person name="Liu J.Z."/>
            <person name="Shao H.Z."/>
            <person name="Wang X."/>
            <person name="Wang C.C."/>
            <person name="Yang T.C."/>
            <person name="Huo Q.B."/>
            <person name="Li W."/>
            <person name="Chen H.Y."/>
            <person name="Chen S.E."/>
            <person name="Zhou L.G."/>
            <person name="Ni X.B."/>
            <person name="Tian J.H."/>
            <person name="Sheng Y."/>
            <person name="Liu T."/>
            <person name="Pan Y.S."/>
            <person name="Xia L.Y."/>
            <person name="Li J."/>
            <person name="Zhao F."/>
            <person name="Cao W.C."/>
        </authorList>
    </citation>
    <scope>NUCLEOTIDE SEQUENCE</scope>
    <source>
        <strain evidence="3">Rmic-2018</strain>
    </source>
</reference>
<keyword evidence="2" id="KW-0732">Signal</keyword>
<evidence type="ECO:0000313" key="3">
    <source>
        <dbReference type="EMBL" id="KAH8037369.1"/>
    </source>
</evidence>
<feature type="transmembrane region" description="Helical" evidence="1">
    <location>
        <begin position="100"/>
        <end position="120"/>
    </location>
</feature>
<reference evidence="3" key="2">
    <citation type="submission" date="2021-09" db="EMBL/GenBank/DDBJ databases">
        <authorList>
            <person name="Jia N."/>
            <person name="Wang J."/>
            <person name="Shi W."/>
            <person name="Du L."/>
            <person name="Sun Y."/>
            <person name="Zhan W."/>
            <person name="Jiang J."/>
            <person name="Wang Q."/>
            <person name="Zhang B."/>
            <person name="Ji P."/>
            <person name="Sakyi L.B."/>
            <person name="Cui X."/>
            <person name="Yuan T."/>
            <person name="Jiang B."/>
            <person name="Yang W."/>
            <person name="Lam T.T.-Y."/>
            <person name="Chang Q."/>
            <person name="Ding S."/>
            <person name="Wang X."/>
            <person name="Zhu J."/>
            <person name="Ruan X."/>
            <person name="Zhao L."/>
            <person name="Wei J."/>
            <person name="Que T."/>
            <person name="Du C."/>
            <person name="Cheng J."/>
            <person name="Dai P."/>
            <person name="Han X."/>
            <person name="Huang E."/>
            <person name="Gao Y."/>
            <person name="Liu J."/>
            <person name="Shao H."/>
            <person name="Ye R."/>
            <person name="Li L."/>
            <person name="Wei W."/>
            <person name="Wang X."/>
            <person name="Wang C."/>
            <person name="Huo Q."/>
            <person name="Li W."/>
            <person name="Guo W."/>
            <person name="Chen H."/>
            <person name="Chen S."/>
            <person name="Zhou L."/>
            <person name="Zhou L."/>
            <person name="Ni X."/>
            <person name="Tian J."/>
            <person name="Zhou Y."/>
            <person name="Sheng Y."/>
            <person name="Liu T."/>
            <person name="Pan Y."/>
            <person name="Xia L."/>
            <person name="Li J."/>
            <person name="Zhao F."/>
            <person name="Cao W."/>
        </authorList>
    </citation>
    <scope>NUCLEOTIDE SEQUENCE</scope>
    <source>
        <strain evidence="3">Rmic-2018</strain>
        <tissue evidence="3">Larvae</tissue>
    </source>
</reference>
<protein>
    <recommendedName>
        <fullName evidence="5">Glycine-rich cell wall structural protein 1</fullName>
    </recommendedName>
</protein>
<name>A0A9J6ESH8_RHIMP</name>
<keyword evidence="4" id="KW-1185">Reference proteome</keyword>
<gene>
    <name evidence="3" type="ORF">HPB51_009924</name>
</gene>
<comment type="caution">
    <text evidence="3">The sequence shown here is derived from an EMBL/GenBank/DDBJ whole genome shotgun (WGS) entry which is preliminary data.</text>
</comment>
<evidence type="ECO:0008006" key="5">
    <source>
        <dbReference type="Google" id="ProtNLM"/>
    </source>
</evidence>
<evidence type="ECO:0000313" key="4">
    <source>
        <dbReference type="Proteomes" id="UP000821866"/>
    </source>
</evidence>
<feature type="chain" id="PRO_5039902402" description="Glycine-rich cell wall structural protein 1" evidence="2">
    <location>
        <begin position="19"/>
        <end position="493"/>
    </location>
</feature>
<accession>A0A9J6ESH8</accession>
<keyword evidence="1" id="KW-1133">Transmembrane helix</keyword>
<evidence type="ECO:0000256" key="1">
    <source>
        <dbReference type="SAM" id="Phobius"/>
    </source>
</evidence>
<dbReference type="AlphaFoldDB" id="A0A9J6ESH8"/>
<evidence type="ECO:0000256" key="2">
    <source>
        <dbReference type="SAM" id="SignalP"/>
    </source>
</evidence>
<keyword evidence="1" id="KW-0812">Transmembrane</keyword>
<dbReference type="Proteomes" id="UP000821866">
    <property type="component" value="Chromosome 10"/>
</dbReference>
<feature type="transmembrane region" description="Helical" evidence="1">
    <location>
        <begin position="67"/>
        <end position="88"/>
    </location>
</feature>
<feature type="transmembrane region" description="Helical" evidence="1">
    <location>
        <begin position="238"/>
        <end position="260"/>
    </location>
</feature>